<evidence type="ECO:0000313" key="1">
    <source>
        <dbReference type="EMBL" id="MBM7057170.1"/>
    </source>
</evidence>
<accession>A0ABS2I5P4</accession>
<keyword evidence="2" id="KW-1185">Reference proteome</keyword>
<dbReference type="RefSeq" id="WP_205085363.1">
    <property type="nucleotide sequence ID" value="NZ_JAFEUF010000170.1"/>
</dbReference>
<name>A0ABS2I5P4_9ACTN</name>
<protein>
    <submittedName>
        <fullName evidence="1">Uncharacterized protein</fullName>
    </submittedName>
</protein>
<dbReference type="Proteomes" id="UP000712045">
    <property type="component" value="Unassembled WGS sequence"/>
</dbReference>
<proteinExistence type="predicted"/>
<dbReference type="EMBL" id="JAFEUF010000170">
    <property type="protein sequence ID" value="MBM7057170.1"/>
    <property type="molecule type" value="Genomic_DNA"/>
</dbReference>
<evidence type="ECO:0000313" key="2">
    <source>
        <dbReference type="Proteomes" id="UP000712045"/>
    </source>
</evidence>
<organism evidence="1 2">
    <name type="scientific">Streptomyces durocortorensis</name>
    <dbReference type="NCBI Taxonomy" id="2811104"/>
    <lineage>
        <taxon>Bacteria</taxon>
        <taxon>Bacillati</taxon>
        <taxon>Actinomycetota</taxon>
        <taxon>Actinomycetes</taxon>
        <taxon>Kitasatosporales</taxon>
        <taxon>Streptomycetaceae</taxon>
        <taxon>Streptomyces</taxon>
    </lineage>
</organism>
<reference evidence="1 2" key="1">
    <citation type="submission" date="2021-02" db="EMBL/GenBank/DDBJ databases">
        <title>Genome Streptomyces sp. RHZ10.</title>
        <authorList>
            <person name="Besaury L."/>
        </authorList>
    </citation>
    <scope>NUCLEOTIDE SEQUENCE [LARGE SCALE GENOMIC DNA]</scope>
    <source>
        <strain evidence="1 2">RHZ10</strain>
    </source>
</reference>
<gene>
    <name evidence="1" type="ORF">JS521_25735</name>
</gene>
<comment type="caution">
    <text evidence="1">The sequence shown here is derived from an EMBL/GenBank/DDBJ whole genome shotgun (WGS) entry which is preliminary data.</text>
</comment>
<sequence length="62" mass="6815">MSDRFGSVTMKLDDSGAAWDLACSRCPWGTEELLETGYDGYLGVENYSLVESLAQGHSDRHS</sequence>